<evidence type="ECO:0000313" key="6">
    <source>
        <dbReference type="Proteomes" id="UP001233271"/>
    </source>
</evidence>
<dbReference type="GeneID" id="85494246"/>
<organism evidence="5 6">
    <name type="scientific">Cutaneotrichosporon cavernicola</name>
    <dbReference type="NCBI Taxonomy" id="279322"/>
    <lineage>
        <taxon>Eukaryota</taxon>
        <taxon>Fungi</taxon>
        <taxon>Dikarya</taxon>
        <taxon>Basidiomycota</taxon>
        <taxon>Agaricomycotina</taxon>
        <taxon>Tremellomycetes</taxon>
        <taxon>Trichosporonales</taxon>
        <taxon>Trichosporonaceae</taxon>
        <taxon>Cutaneotrichosporon</taxon>
    </lineage>
</organism>
<dbReference type="NCBIfam" id="TIGR03317">
    <property type="entry name" value="ygfZ_signature"/>
    <property type="match status" value="1"/>
</dbReference>
<comment type="similarity">
    <text evidence="4">Belongs to the GcvT family. CAF17/IBA57 subfamily.</text>
</comment>
<accession>A0AA48IFC0</accession>
<comment type="subcellular location">
    <subcellularLocation>
        <location evidence="1">Mitochondrion</location>
    </subcellularLocation>
</comment>
<proteinExistence type="inferred from homology"/>
<evidence type="ECO:0000313" key="5">
    <source>
        <dbReference type="EMBL" id="BEI90376.1"/>
    </source>
</evidence>
<dbReference type="EMBL" id="AP028214">
    <property type="protein sequence ID" value="BEI90376.1"/>
    <property type="molecule type" value="Genomic_DNA"/>
</dbReference>
<dbReference type="PANTHER" id="PTHR22602:SF0">
    <property type="entry name" value="TRANSFERASE CAF17, MITOCHONDRIAL-RELATED"/>
    <property type="match status" value="1"/>
</dbReference>
<dbReference type="AlphaFoldDB" id="A0AA48IFC0"/>
<protein>
    <recommendedName>
        <fullName evidence="7">Aminomethyltransferase folate-binding domain-containing protein</fullName>
    </recommendedName>
</protein>
<evidence type="ECO:0008006" key="7">
    <source>
        <dbReference type="Google" id="ProtNLM"/>
    </source>
</evidence>
<gene>
    <name evidence="5" type="primary">CAF17</name>
    <name evidence="5" type="ORF">CcaverHIS019_0304460</name>
</gene>
<sequence>MRCTPVVRSLLGAGPRAAPQPLRSVLEVTGPDAKKFLNGQMCKNVESLNGGYSGFLNASGRLLHTVFCVPSPTRKNTYLISHESGPNHPAGLMELLPPFRLRSKIKIRDVSDEWDVWSAWGSEASPDPTSAWRFGNGGAAERIWSWEGEIAPLSLAEGELGCWDLRVGFGPGGMGQQLFVPKGAKPSVLASHDVASTDEYNLRRMVLGVPEGSAEIIPGTALPLESDLDIHGGVDVRKGCYLGQELTVRTYHTGATRKRILPVYLYPLASGPGELATSPLSLESLGSLPLTGPKGGPQKLDIMYTPPESAASKKARNAGKLLALSDSAAGVGLGLVRLEWAGRTWDGEGTLSVELNGEKWGVWVGKGEAYAAALAATPPPRVHDDEEDMAHT</sequence>
<dbReference type="PANTHER" id="PTHR22602">
    <property type="entry name" value="TRANSFERASE CAF17, MITOCHONDRIAL-RELATED"/>
    <property type="match status" value="1"/>
</dbReference>
<reference evidence="5" key="1">
    <citation type="journal article" date="2023" name="BMC Genomics">
        <title>Chromosome-level genome assemblies of Cutaneotrichosporon spp. (Trichosporonales, Basidiomycota) reveal imbalanced evolution between nucleotide sequences and chromosome synteny.</title>
        <authorList>
            <person name="Kobayashi Y."/>
            <person name="Kayamori A."/>
            <person name="Aoki K."/>
            <person name="Shiwa Y."/>
            <person name="Matsutani M."/>
            <person name="Fujita N."/>
            <person name="Sugita T."/>
            <person name="Iwasaki W."/>
            <person name="Tanaka N."/>
            <person name="Takashima M."/>
        </authorList>
    </citation>
    <scope>NUCLEOTIDE SEQUENCE</scope>
    <source>
        <strain evidence="5">HIS019</strain>
    </source>
</reference>
<dbReference type="InterPro" id="IPR017703">
    <property type="entry name" value="YgfZ/GCV_T_CS"/>
</dbReference>
<dbReference type="Proteomes" id="UP001233271">
    <property type="component" value="Chromosome 3"/>
</dbReference>
<dbReference type="SUPFAM" id="SSF103025">
    <property type="entry name" value="Folate-binding domain"/>
    <property type="match status" value="1"/>
</dbReference>
<dbReference type="RefSeq" id="XP_060455641.1">
    <property type="nucleotide sequence ID" value="XM_060598893.1"/>
</dbReference>
<dbReference type="GO" id="GO:0016226">
    <property type="term" value="P:iron-sulfur cluster assembly"/>
    <property type="evidence" value="ECO:0007669"/>
    <property type="project" value="TreeGrafter"/>
</dbReference>
<dbReference type="Gene3D" id="3.30.1360.120">
    <property type="entry name" value="Probable tRNA modification gtpase trme, domain 1"/>
    <property type="match status" value="1"/>
</dbReference>
<name>A0AA48IFC0_9TREE</name>
<keyword evidence="3" id="KW-0496">Mitochondrion</keyword>
<dbReference type="KEGG" id="ccac:CcaHIS019_0304460"/>
<evidence type="ECO:0000256" key="4">
    <source>
        <dbReference type="ARBA" id="ARBA00093447"/>
    </source>
</evidence>
<evidence type="ECO:0000256" key="3">
    <source>
        <dbReference type="ARBA" id="ARBA00023128"/>
    </source>
</evidence>
<keyword evidence="2" id="KW-0809">Transit peptide</keyword>
<dbReference type="GO" id="GO:0005759">
    <property type="term" value="C:mitochondrial matrix"/>
    <property type="evidence" value="ECO:0007669"/>
    <property type="project" value="TreeGrafter"/>
</dbReference>
<dbReference type="InterPro" id="IPR045179">
    <property type="entry name" value="YgfZ/GcvT"/>
</dbReference>
<evidence type="ECO:0000256" key="1">
    <source>
        <dbReference type="ARBA" id="ARBA00004173"/>
    </source>
</evidence>
<keyword evidence="6" id="KW-1185">Reference proteome</keyword>
<evidence type="ECO:0000256" key="2">
    <source>
        <dbReference type="ARBA" id="ARBA00022946"/>
    </source>
</evidence>
<dbReference type="InterPro" id="IPR027266">
    <property type="entry name" value="TrmE/GcvT-like"/>
</dbReference>